<feature type="transmembrane region" description="Helical" evidence="1">
    <location>
        <begin position="42"/>
        <end position="62"/>
    </location>
</feature>
<dbReference type="Proteomes" id="UP000663908">
    <property type="component" value="Chromosome"/>
</dbReference>
<evidence type="ECO:0000313" key="3">
    <source>
        <dbReference type="Proteomes" id="UP000663908"/>
    </source>
</evidence>
<keyword evidence="1" id="KW-1133">Transmembrane helix</keyword>
<name>A0ABX7TIT2_STRCY</name>
<reference evidence="2 3" key="1">
    <citation type="submission" date="2021-03" db="EMBL/GenBank/DDBJ databases">
        <title>Complete genome sequence of Streptomyces cyanogenus S136, producer of anticancer angucycline landomycin A.</title>
        <authorList>
            <person name="Hrab P."/>
            <person name="Ruckert C."/>
            <person name="Busche T."/>
            <person name="Ostash I."/>
            <person name="Kalinowski J."/>
            <person name="Fedorenko V."/>
            <person name="Yushchuk O."/>
            <person name="Ostash B."/>
        </authorList>
    </citation>
    <scope>NUCLEOTIDE SEQUENCE [LARGE SCALE GENOMIC DNA]</scope>
    <source>
        <strain evidence="2 3">S136</strain>
    </source>
</reference>
<protein>
    <recommendedName>
        <fullName evidence="4">HdeD family acid-resistance protein</fullName>
    </recommendedName>
</protein>
<keyword evidence="1" id="KW-0472">Membrane</keyword>
<proteinExistence type="predicted"/>
<keyword evidence="3" id="KW-1185">Reference proteome</keyword>
<dbReference type="RefSeq" id="WP_208030451.1">
    <property type="nucleotide sequence ID" value="NZ_CP071839.1"/>
</dbReference>
<evidence type="ECO:0000313" key="2">
    <source>
        <dbReference type="EMBL" id="QTD96485.1"/>
    </source>
</evidence>
<gene>
    <name evidence="2" type="ORF">S1361_03945</name>
</gene>
<dbReference type="InterPro" id="IPR005325">
    <property type="entry name" value="DUF308_memb"/>
</dbReference>
<sequence>MLLGTAWRHRQERRPAAACAAAGALGVVAGLVTALWPGLAALVLVVMAGAWAIVTGCLELWVATRMRYELRHAWWWRATAVASVVAGVLLWLRPNAGAVAIASVLGLYALIAGGLWLTAAWREYRTRAGRGSRSWTGPTSGARVAHGRCLLYSRARRTAGPRGARGAEKS</sequence>
<organism evidence="2 3">
    <name type="scientific">Streptomyces cyanogenus</name>
    <dbReference type="NCBI Taxonomy" id="80860"/>
    <lineage>
        <taxon>Bacteria</taxon>
        <taxon>Bacillati</taxon>
        <taxon>Actinomycetota</taxon>
        <taxon>Actinomycetes</taxon>
        <taxon>Kitasatosporales</taxon>
        <taxon>Streptomycetaceae</taxon>
        <taxon>Streptomyces</taxon>
    </lineage>
</organism>
<feature type="transmembrane region" description="Helical" evidence="1">
    <location>
        <begin position="98"/>
        <end position="121"/>
    </location>
</feature>
<dbReference type="EMBL" id="CP071839">
    <property type="protein sequence ID" value="QTD96485.1"/>
    <property type="molecule type" value="Genomic_DNA"/>
</dbReference>
<evidence type="ECO:0000256" key="1">
    <source>
        <dbReference type="SAM" id="Phobius"/>
    </source>
</evidence>
<keyword evidence="1" id="KW-0812">Transmembrane</keyword>
<evidence type="ECO:0008006" key="4">
    <source>
        <dbReference type="Google" id="ProtNLM"/>
    </source>
</evidence>
<accession>A0ABX7TIT2</accession>
<feature type="transmembrane region" description="Helical" evidence="1">
    <location>
        <begin position="16"/>
        <end position="36"/>
    </location>
</feature>
<feature type="transmembrane region" description="Helical" evidence="1">
    <location>
        <begin position="74"/>
        <end position="92"/>
    </location>
</feature>
<dbReference type="Pfam" id="PF03729">
    <property type="entry name" value="DUF308"/>
    <property type="match status" value="1"/>
</dbReference>